<dbReference type="GO" id="GO:0039722">
    <property type="term" value="P:symbiont-mediated suppression of host toll-like receptor signaling pathway"/>
    <property type="evidence" value="ECO:0007669"/>
    <property type="project" value="UniProtKB-KW"/>
</dbReference>
<dbReference type="GO" id="GO:0039724">
    <property type="term" value="P:symbiont-mediated suppression of host cytoplasmic pattern recognition receptor signaling pathway via inhibition of IKBKE activity"/>
    <property type="evidence" value="ECO:0007669"/>
    <property type="project" value="UniProtKB-KW"/>
</dbReference>
<dbReference type="OrthoDB" id="6921at10239"/>
<evidence type="ECO:0000313" key="29">
    <source>
        <dbReference type="EMBL" id="ACI28630.1"/>
    </source>
</evidence>
<dbReference type="Proteomes" id="UP000167423">
    <property type="component" value="Genome"/>
</dbReference>
<gene>
    <name evidence="29" type="primary">VP35</name>
    <name evidence="30" type="ORF">DF49_53414gpVP35</name>
</gene>
<feature type="region of interest" description="Disordered" evidence="27">
    <location>
        <begin position="50"/>
        <end position="77"/>
    </location>
</feature>
<evidence type="ECO:0000256" key="20">
    <source>
        <dbReference type="ARBA" id="ARBA00023163"/>
    </source>
</evidence>
<evidence type="ECO:0000256" key="13">
    <source>
        <dbReference type="ARBA" id="ARBA00022811"/>
    </source>
</evidence>
<keyword evidence="32" id="KW-1185">Reference proteome</keyword>
<evidence type="ECO:0000256" key="9">
    <source>
        <dbReference type="ARBA" id="ARBA00022553"/>
    </source>
</evidence>
<feature type="cross-link" description="Glycyl lysine isopeptide (Lys-Gly) (interchain with G-Cter in ubiquitin)" evidence="24">
    <location>
        <position position="310"/>
    </location>
</feature>
<comment type="similarity">
    <text evidence="3 25">Belongs to the filoviridae polymerase cofactor VP35 family.</text>
</comment>
<dbReference type="FunFam" id="1.10.8.950:FF:000001">
    <property type="entry name" value="Polymerase cofactor VP35"/>
    <property type="match status" value="1"/>
</dbReference>
<evidence type="ECO:0000313" key="32">
    <source>
        <dbReference type="Proteomes" id="UP000100390"/>
    </source>
</evidence>
<keyword evidence="22" id="KW-0922">Interferon antiviral system evasion</keyword>
<dbReference type="Gene3D" id="1.10.8.950">
    <property type="entry name" value="Filoviridae VP35, C-terminal inhibitory domain, helical subdomain"/>
    <property type="match status" value="1"/>
</dbReference>
<dbReference type="KEGG" id="vg:9487533"/>
<keyword evidence="19 26" id="KW-0175">Coiled coil</keyword>
<dbReference type="EMBL" id="FJ217162">
    <property type="protein sequence ID" value="ACI28630.1"/>
    <property type="molecule type" value="Viral_cRNA"/>
</dbReference>
<dbReference type="PRINTS" id="PR01240">
    <property type="entry name" value="FILOVP35"/>
</dbReference>
<dbReference type="InterPro" id="IPR043060">
    <property type="entry name" value="VP35_IID_hlx"/>
</dbReference>
<evidence type="ECO:0000256" key="11">
    <source>
        <dbReference type="ARBA" id="ARBA00022632"/>
    </source>
</evidence>
<sequence length="341" mass="37733">MISTRAAAINDPSLPIRNQCTRGPELSGWISEQLMTGKIPVHEIFNDTEPHISSGSDCLPRPKNTAPRTRNTQTQTDPVCNHNFEDVTQALTSLTNVIQKQALNLESLEQRIIDLENGLKPMYDMAKVISALNRSCAEMVAKYDLLVMTTGRATATAAATEAYWEEHGQPPPGPSLYEESAIRGKINKQEDKVPKEVQEAFRNLDSTSSLTEENFGKPDISAKDLRDIMYDHLPGFGTAFHQLVQVICKLGKDNSALDIIHAEFQASLAEGDSPQCALIQITKRIPIFQDATPPTIHIRSRGDIPRACQKSLRPVPPSPKIDRGWVCIFQLQDGKTLGLKI</sequence>
<evidence type="ECO:0000256" key="22">
    <source>
        <dbReference type="ARBA" id="ARBA00023258"/>
    </source>
</evidence>
<keyword evidence="14" id="KW-0832">Ubl conjugation</keyword>
<evidence type="ECO:0000256" key="7">
    <source>
        <dbReference type="ARBA" id="ARBA00022482"/>
    </source>
</evidence>
<dbReference type="PROSITE" id="PS51735">
    <property type="entry name" value="VP35_IID"/>
    <property type="match status" value="1"/>
</dbReference>
<keyword evidence="10" id="KW-0945">Host-virus interaction</keyword>
<keyword evidence="11" id="KW-1090">Inhibition of host innate immune response by virus</keyword>
<evidence type="ECO:0000256" key="17">
    <source>
        <dbReference type="ARBA" id="ARBA00022953"/>
    </source>
</evidence>
<dbReference type="GO" id="GO:0039723">
    <property type="term" value="P:symbiont-mediated suppression of host cytoplasmic pattern recognition receptor signaling pathway via inhibition of TBK1 activity"/>
    <property type="evidence" value="ECO:0007669"/>
    <property type="project" value="UniProtKB-KW"/>
</dbReference>
<evidence type="ECO:0000256" key="19">
    <source>
        <dbReference type="ARBA" id="ARBA00023054"/>
    </source>
</evidence>
<dbReference type="CDD" id="cd21030">
    <property type="entry name" value="V35-RBD_P-protein-C_like"/>
    <property type="match status" value="1"/>
</dbReference>
<dbReference type="FunFam" id="2.10.10.70:FF:000001">
    <property type="entry name" value="Polymerase cofactor VP35"/>
    <property type="match status" value="1"/>
</dbReference>
<dbReference type="Pfam" id="PF02097">
    <property type="entry name" value="Filo_VP35"/>
    <property type="match status" value="1"/>
</dbReference>
<evidence type="ECO:0000259" key="28">
    <source>
        <dbReference type="PROSITE" id="PS51735"/>
    </source>
</evidence>
<dbReference type="GO" id="GO:0003723">
    <property type="term" value="F:RNA binding"/>
    <property type="evidence" value="ECO:0007669"/>
    <property type="project" value="UniProtKB-KW"/>
</dbReference>
<evidence type="ECO:0000256" key="24">
    <source>
        <dbReference type="PIRSR" id="PIRSR018326-1"/>
    </source>
</evidence>
<keyword evidence="15" id="KW-0946">Virion</keyword>
<evidence type="ECO:0000256" key="5">
    <source>
        <dbReference type="ARBA" id="ARBA00022437"/>
    </source>
</evidence>
<keyword evidence="6" id="KW-0941">Suppressor of RNA silencing</keyword>
<evidence type="ECO:0000256" key="26">
    <source>
        <dbReference type="SAM" id="Coils"/>
    </source>
</evidence>
<dbReference type="GO" id="GO:0030430">
    <property type="term" value="C:host cell cytoplasm"/>
    <property type="evidence" value="ECO:0007669"/>
    <property type="project" value="UniProtKB-SubCell"/>
</dbReference>
<dbReference type="PIRSF" id="PIRSF018326">
    <property type="entry name" value="VP35_FiloV"/>
    <property type="match status" value="1"/>
</dbReference>
<dbReference type="GO" id="GO:0044423">
    <property type="term" value="C:virion component"/>
    <property type="evidence" value="ECO:0007669"/>
    <property type="project" value="UniProtKB-KW"/>
</dbReference>
<keyword evidence="12" id="KW-1225">Inhibition of host TLR pathway by virus</keyword>
<evidence type="ECO:0000256" key="8">
    <source>
        <dbReference type="ARBA" id="ARBA00022499"/>
    </source>
</evidence>
<comment type="subcellular location">
    <subcellularLocation>
        <location evidence="1">Host cytoplasm</location>
    </subcellularLocation>
    <subcellularLocation>
        <location evidence="2">Virion</location>
    </subcellularLocation>
</comment>
<keyword evidence="21" id="KW-1035">Host cytoplasm</keyword>
<keyword evidence="7" id="KW-1113">Inhibition of host RLR pathway by virus</keyword>
<keyword evidence="18" id="KW-1223">Inhibition of host TBK1 by virus</keyword>
<evidence type="ECO:0000256" key="6">
    <source>
        <dbReference type="ARBA" id="ARBA00022463"/>
    </source>
</evidence>
<dbReference type="SMR" id="B8XCN7"/>
<keyword evidence="5" id="KW-1224">Inhibition of host IKBKE by virus</keyword>
<protein>
    <recommendedName>
        <fullName evidence="4">Polymerase cofactor VP35</fullName>
    </recommendedName>
</protein>
<dbReference type="EMBL" id="KU182910">
    <property type="protein sequence ID" value="ALT19759.1"/>
    <property type="molecule type" value="Viral_cRNA"/>
</dbReference>
<evidence type="ECO:0000256" key="2">
    <source>
        <dbReference type="ARBA" id="ARBA00004328"/>
    </source>
</evidence>
<dbReference type="GeneID" id="9487533"/>
<evidence type="ECO:0000256" key="12">
    <source>
        <dbReference type="ARBA" id="ARBA00022802"/>
    </source>
</evidence>
<evidence type="ECO:0000256" key="15">
    <source>
        <dbReference type="ARBA" id="ARBA00022844"/>
    </source>
</evidence>
<dbReference type="Proteomes" id="UP000100390">
    <property type="component" value="Segment"/>
</dbReference>
<dbReference type="InterPro" id="IPR002953">
    <property type="entry name" value="Filo_VP35"/>
</dbReference>
<keyword evidence="8" id="KW-1017">Isopeptide bond</keyword>
<name>B8XCN7_9MONO</name>
<proteinExistence type="inferred from homology"/>
<dbReference type="InterPro" id="IPR031163">
    <property type="entry name" value="VP35_IID"/>
</dbReference>
<evidence type="ECO:0000313" key="30">
    <source>
        <dbReference type="EMBL" id="ALT19759.1"/>
    </source>
</evidence>
<reference evidence="29 32" key="1">
    <citation type="journal article" date="2008" name="PLoS Pathog.">
        <title>Newly discovered Ebola virus associated with hemorrhagic fever outbreak in Uganda.</title>
        <authorList>
            <person name="Towner J.S."/>
            <person name="Sealy T.K."/>
            <person name="Khristova M.L."/>
            <person name="Albarino C.G."/>
            <person name="Conlan S."/>
            <person name="Reeder S.A."/>
            <person name="Quan P.L."/>
            <person name="Lipkin W.I."/>
            <person name="Downing R."/>
            <person name="Tappero J.W."/>
            <person name="Okware S."/>
            <person name="Lutwama J."/>
            <person name="Bakamutumaho B."/>
            <person name="Kayiwa J.T."/>
            <person name="Comer J.A."/>
            <person name="Rollin P.E."/>
            <person name="Ksiazek T.G."/>
            <person name="Nichol S.T."/>
        </authorList>
    </citation>
    <scope>NUCLEOTIDE SEQUENCE [LARGE SCALE GENOMIC DNA]</scope>
</reference>
<reference evidence="31" key="3">
    <citation type="submission" date="2018-03" db="EMBL/GenBank/DDBJ databases">
        <title>Database for Reference Grade Microbial Sequences (FDA-ARGOS).</title>
        <authorList>
            <person name="Minogue T."/>
            <person name="Rossi C."/>
            <person name="Wasieloski L."/>
            <person name="Coyne S."/>
            <person name="Olschner S."/>
            <person name="Kearney B."/>
            <person name="Schoepp R."/>
            <person name="Zhao X."/>
            <person name="Nagaraj S."/>
            <person name="Vavikolanu K."/>
            <person name="Nadendla S."/>
            <person name="Sadzewicz L."/>
            <person name="Tallon L."/>
            <person name="Sichtig H."/>
        </authorList>
    </citation>
    <scope>NUCLEOTIDE SEQUENCE</scope>
    <source>
        <strain evidence="31">Ebola virus/H.sapiens-tc/Cote d'Ivoire/1994/Tai Forest-R4371</strain>
    </source>
</reference>
<reference evidence="30 33" key="2">
    <citation type="submission" date="2015-11" db="EMBL/GenBank/DDBJ databases">
        <authorList>
            <person name="Zhang Y."/>
            <person name="Guo Z."/>
        </authorList>
    </citation>
    <scope>NUCLEOTIDE SEQUENCE [LARGE SCALE GENOMIC DNA]</scope>
    <source>
        <strain evidence="30">Tai Forest virus/H. sapiens-tc/CIV/1994/Tai Forest-CDC807212</strain>
    </source>
</reference>
<evidence type="ECO:0000256" key="3">
    <source>
        <dbReference type="ARBA" id="ARBA00005994"/>
    </source>
</evidence>
<evidence type="ECO:0000256" key="1">
    <source>
        <dbReference type="ARBA" id="ARBA00004192"/>
    </source>
</evidence>
<evidence type="ECO:0000256" key="4">
    <source>
        <dbReference type="ARBA" id="ARBA00016248"/>
    </source>
</evidence>
<keyword evidence="9" id="KW-0597">Phosphoprotein</keyword>
<feature type="coiled-coil region" evidence="26">
    <location>
        <begin position="91"/>
        <end position="118"/>
    </location>
</feature>
<evidence type="ECO:0000256" key="14">
    <source>
        <dbReference type="ARBA" id="ARBA00022843"/>
    </source>
</evidence>
<evidence type="ECO:0000256" key="25">
    <source>
        <dbReference type="PROSITE-ProRule" id="PRU01071"/>
    </source>
</evidence>
<evidence type="ECO:0000256" key="23">
    <source>
        <dbReference type="ARBA" id="ARBA00023280"/>
    </source>
</evidence>
<keyword evidence="17" id="KW-0693">Viral RNA replication</keyword>
<evidence type="ECO:0000256" key="27">
    <source>
        <dbReference type="SAM" id="MobiDB-lite"/>
    </source>
</evidence>
<feature type="compositionally biased region" description="Polar residues" evidence="27">
    <location>
        <begin position="66"/>
        <end position="77"/>
    </location>
</feature>
<evidence type="ECO:0000313" key="33">
    <source>
        <dbReference type="Proteomes" id="UP000167423"/>
    </source>
</evidence>
<keyword evidence="13" id="KW-1093">Inhibition of host IRF7 by virus</keyword>
<evidence type="ECO:0000256" key="16">
    <source>
        <dbReference type="ARBA" id="ARBA00022884"/>
    </source>
</evidence>
<dbReference type="Gene3D" id="2.10.10.70">
    <property type="entry name" value="Filoviridae VP35, C-terminal inhibitory domain, beta-sheet subdomain"/>
    <property type="match status" value="1"/>
</dbReference>
<dbReference type="GO" id="GO:0039557">
    <property type="term" value="P:symbiont-mediated suppression of host cytoplasmic pattern recognition receptor signaling pathway via inhibition of IRF7 activity"/>
    <property type="evidence" value="ECO:0007669"/>
    <property type="project" value="UniProtKB-KW"/>
</dbReference>
<accession>B8XCN7</accession>
<keyword evidence="23" id="KW-0899">Viral immunoevasion</keyword>
<feature type="domain" description="VP35 IID" evidence="28">
    <location>
        <begin position="216"/>
        <end position="341"/>
    </location>
</feature>
<keyword evidence="20" id="KW-0804">Transcription</keyword>
<keyword evidence="16" id="KW-0694">RNA-binding</keyword>
<evidence type="ECO:0000256" key="21">
    <source>
        <dbReference type="ARBA" id="ARBA00023200"/>
    </source>
</evidence>
<evidence type="ECO:0000256" key="18">
    <source>
        <dbReference type="ARBA" id="ARBA00022965"/>
    </source>
</evidence>
<evidence type="ECO:0000313" key="31">
    <source>
        <dbReference type="EMBL" id="AWK96623.1"/>
    </source>
</evidence>
<evidence type="ECO:0000256" key="10">
    <source>
        <dbReference type="ARBA" id="ARBA00022581"/>
    </source>
</evidence>
<organism evidence="29 32">
    <name type="scientific">Tai Forest ebolavirus</name>
    <dbReference type="NCBI Taxonomy" id="186541"/>
    <lineage>
        <taxon>Viruses</taxon>
        <taxon>Riboviria</taxon>
        <taxon>Orthornavirae</taxon>
        <taxon>Negarnaviricota</taxon>
        <taxon>Haploviricotina</taxon>
        <taxon>Monjiviricetes</taxon>
        <taxon>Mononegavirales</taxon>
        <taxon>Filoviridae</taxon>
        <taxon>Orthoebolavirus</taxon>
        <taxon>Orthoebolavirus taiense</taxon>
    </lineage>
</organism>
<dbReference type="EMBL" id="MH121167">
    <property type="protein sequence ID" value="AWK96623.1"/>
    <property type="molecule type" value="Viral_cRNA"/>
</dbReference>
<dbReference type="RefSeq" id="YP_003815424.1">
    <property type="nucleotide sequence ID" value="NC_014372.1"/>
</dbReference>
<dbReference type="InterPro" id="IPR043061">
    <property type="entry name" value="VP35_IID_b-sht"/>
</dbReference>